<evidence type="ECO:0000259" key="5">
    <source>
        <dbReference type="Pfam" id="PF13087"/>
    </source>
</evidence>
<dbReference type="SUPFAM" id="SSF53098">
    <property type="entry name" value="Ribonuclease H-like"/>
    <property type="match status" value="1"/>
</dbReference>
<dbReference type="Pfam" id="PF13482">
    <property type="entry name" value="RNase_H_2"/>
    <property type="match status" value="1"/>
</dbReference>
<dbReference type="Pfam" id="PF13087">
    <property type="entry name" value="AAA_12"/>
    <property type="match status" value="1"/>
</dbReference>
<dbReference type="InterPro" id="IPR012337">
    <property type="entry name" value="RNaseH-like_sf"/>
</dbReference>
<dbReference type="PANTHER" id="PTHR43788:SF8">
    <property type="entry name" value="DNA-BINDING PROTEIN SMUBP-2"/>
    <property type="match status" value="1"/>
</dbReference>
<dbReference type="OrthoDB" id="9757917at2"/>
<evidence type="ECO:0000259" key="6">
    <source>
        <dbReference type="Pfam" id="PF13482"/>
    </source>
</evidence>
<sequence>MHLESRNIVFTPTDLTLFMESPFASWMEHLALVHPESLPPCDKKDELVDSLKKKGIQHEANILESFYQKNLVVAQIEKETDKTKATLDSMTAGVDIIYQAALQLIPLKGYADFLVKKEGESKFGDYHYEVWDSKLKKTIKPSFIIQLCCYAEILEEIQGRRPENLTLVLGTGDTIHLKTNDYFYYYRNLKNCFLQAHEEFSIENCPSPADSSHFGRWSDYAEELLKKADHLCQVATITKSQIKKLNKSGISKMIDLAETPLTHLTGINPEVFSRLKSQAKIQKESAGKEVPLYQLYSANPNKKIGLYLLPPTSPLDIYFDIEGYPLVEGGIEYLWGVSYLDEKGQRLYKDFWAHNQDEEKTTFKAFIDWAYARWTTDPQMHIYHYANYEISACRKLMGRYGICEYEVDQLLRNEVFVDLYKVVKGGLLIGEPRYSIKNVEHLYRGKRTTDVGSGGDSIVVYERWLEEPDGDTWETSAILKSIRDYNIDDCNSTQELTEWLRQRQQEQGISYIGKTEIEEPEEKEEVTIRIQLRDRLLAKSYKLAEEGLEEEAKLASLFAWVLEYHRREQKPMYWRLFDRLSLTDEELIDDIDCLALCIRTETAPCKLKPKDRNLIYEYRFDPTQEFKADCEKYFVLGKIKPDGKNLCVEFIKEKSNLPEGLIALKSSLPLGEIITLIPDESIPIKPIPEAIAAQVETFEKGELNNTAILDFLKHGFPRIKGHQMGEPIAVSPDPNKRLLEIINVVKNLDNSYLTIQGPPGSGKTYTATHVIAELLKLGKKIGISSNSHKAINHLLIKTAEYCKEKDIKSYFACTKETDAALKELNIDVYKNENITAHLQDGCLIGTPAWGFARNDLVDAFDYLFIDEAGQVCVANLIGMSRSTKNIILMGDQMQLSQPSQGCHPEDSGLSILDYLLHSTPTIPDNMGVFLGTTYRMHSTINKFISDAIYEGKLKSAPENDRRYIKVPKDYHGPLNKEAGIIPIPVFHEGNTQASDEEVEEIVKLARQLLGRTLKEKNGEERLVTWNDMLFVAPYNHQVNKLKVALGKEARVGSVDKFQGQEAPIVFLSMCSSDASESARGLDFLLEKNRLNVAISRAKCLSIILFCPNLPKITARNTKQLQMLNLFYHLINIF</sequence>
<evidence type="ECO:0000313" key="8">
    <source>
        <dbReference type="Proteomes" id="UP000054703"/>
    </source>
</evidence>
<comment type="caution">
    <text evidence="7">The sequence shown here is derived from an EMBL/GenBank/DDBJ whole genome shotgun (WGS) entry which is preliminary data.</text>
</comment>
<dbReference type="InterPro" id="IPR050534">
    <property type="entry name" value="Coronavir_polyprotein_1ab"/>
</dbReference>
<proteinExistence type="predicted"/>
<dbReference type="Proteomes" id="UP000054703">
    <property type="component" value="Unassembled WGS sequence"/>
</dbReference>
<feature type="domain" description="YprB ribonuclease H-like" evidence="6">
    <location>
        <begin position="317"/>
        <end position="500"/>
    </location>
</feature>
<gene>
    <name evidence="7" type="ORF">Lsan_2457</name>
</gene>
<dbReference type="STRING" id="45074.Lsan_2457"/>
<keyword evidence="4" id="KW-0067">ATP-binding</keyword>
<keyword evidence="8" id="KW-1185">Reference proteome</keyword>
<dbReference type="GO" id="GO:0005524">
    <property type="term" value="F:ATP binding"/>
    <property type="evidence" value="ECO:0007669"/>
    <property type="project" value="UniProtKB-KW"/>
</dbReference>
<dbReference type="RefSeq" id="WP_058514546.1">
    <property type="nucleotide sequence ID" value="NZ_CAAAIH010000092.1"/>
</dbReference>
<dbReference type="AlphaFoldDB" id="A0A0W0YQF9"/>
<dbReference type="InterPro" id="IPR038720">
    <property type="entry name" value="YprB_RNase_H-like_dom"/>
</dbReference>
<dbReference type="EMBL" id="LNYU01000057">
    <property type="protein sequence ID" value="KTD59060.1"/>
    <property type="molecule type" value="Genomic_DNA"/>
</dbReference>
<accession>A0A0W0YQF9</accession>
<dbReference type="NCBIfam" id="TIGR03491">
    <property type="entry name" value="TM0106 family RecB-like putative nuclease"/>
    <property type="match status" value="1"/>
</dbReference>
<keyword evidence="2" id="KW-0378">Hydrolase</keyword>
<dbReference type="InterPro" id="IPR027417">
    <property type="entry name" value="P-loop_NTPase"/>
</dbReference>
<evidence type="ECO:0000256" key="4">
    <source>
        <dbReference type="ARBA" id="ARBA00022840"/>
    </source>
</evidence>
<organism evidence="7 8">
    <name type="scientific">Legionella santicrucis</name>
    <dbReference type="NCBI Taxonomy" id="45074"/>
    <lineage>
        <taxon>Bacteria</taxon>
        <taxon>Pseudomonadati</taxon>
        <taxon>Pseudomonadota</taxon>
        <taxon>Gammaproteobacteria</taxon>
        <taxon>Legionellales</taxon>
        <taxon>Legionellaceae</taxon>
        <taxon>Legionella</taxon>
    </lineage>
</organism>
<evidence type="ECO:0000256" key="2">
    <source>
        <dbReference type="ARBA" id="ARBA00022801"/>
    </source>
</evidence>
<feature type="domain" description="DNA2/NAM7 helicase-like C-terminal" evidence="5">
    <location>
        <begin position="925"/>
        <end position="1104"/>
    </location>
</feature>
<dbReference type="CDD" id="cd18808">
    <property type="entry name" value="SF1_C_Upf1"/>
    <property type="match status" value="1"/>
</dbReference>
<keyword evidence="3 7" id="KW-0347">Helicase</keyword>
<keyword evidence="1" id="KW-0547">Nucleotide-binding</keyword>
<protein>
    <submittedName>
        <fullName evidence="7">Putative RNA helicase</fullName>
    </submittedName>
</protein>
<dbReference type="PANTHER" id="PTHR43788">
    <property type="entry name" value="DNA2/NAM7 HELICASE FAMILY MEMBER"/>
    <property type="match status" value="1"/>
</dbReference>
<reference evidence="7 8" key="1">
    <citation type="submission" date="2015-11" db="EMBL/GenBank/DDBJ databases">
        <title>Genomic analysis of 38 Legionella species identifies large and diverse effector repertoires.</title>
        <authorList>
            <person name="Burstein D."/>
            <person name="Amaro F."/>
            <person name="Zusman T."/>
            <person name="Lifshitz Z."/>
            <person name="Cohen O."/>
            <person name="Gilbert J.A."/>
            <person name="Pupko T."/>
            <person name="Shuman H.A."/>
            <person name="Segal G."/>
        </authorList>
    </citation>
    <scope>NUCLEOTIDE SEQUENCE [LARGE SCALE GENOMIC DNA]</scope>
    <source>
        <strain evidence="7 8">SC-63-C7</strain>
    </source>
</reference>
<dbReference type="PATRIC" id="fig|45074.5.peg.2631"/>
<dbReference type="Gene3D" id="3.40.50.300">
    <property type="entry name" value="P-loop containing nucleotide triphosphate hydrolases"/>
    <property type="match status" value="2"/>
</dbReference>
<dbReference type="GO" id="GO:0043139">
    <property type="term" value="F:5'-3' DNA helicase activity"/>
    <property type="evidence" value="ECO:0007669"/>
    <property type="project" value="TreeGrafter"/>
</dbReference>
<dbReference type="InterPro" id="IPR047187">
    <property type="entry name" value="SF1_C_Upf1"/>
</dbReference>
<dbReference type="InterPro" id="IPR041679">
    <property type="entry name" value="DNA2/NAM7-like_C"/>
</dbReference>
<evidence type="ECO:0000256" key="3">
    <source>
        <dbReference type="ARBA" id="ARBA00022806"/>
    </source>
</evidence>
<evidence type="ECO:0000256" key="1">
    <source>
        <dbReference type="ARBA" id="ARBA00022741"/>
    </source>
</evidence>
<evidence type="ECO:0000313" key="7">
    <source>
        <dbReference type="EMBL" id="KTD59060.1"/>
    </source>
</evidence>
<dbReference type="CDD" id="cd17934">
    <property type="entry name" value="DEXXQc_Upf1-like"/>
    <property type="match status" value="1"/>
</dbReference>
<dbReference type="Pfam" id="PF13245">
    <property type="entry name" value="AAA_19"/>
    <property type="match status" value="1"/>
</dbReference>
<dbReference type="SUPFAM" id="SSF52540">
    <property type="entry name" value="P-loop containing nucleoside triphosphate hydrolases"/>
    <property type="match status" value="1"/>
</dbReference>
<name>A0A0W0YQF9_9GAMM</name>
<dbReference type="InterPro" id="IPR019993">
    <property type="entry name" value="RecB_nuclease_TM0106_put"/>
</dbReference>
<dbReference type="GO" id="GO:0016787">
    <property type="term" value="F:hydrolase activity"/>
    <property type="evidence" value="ECO:0007669"/>
    <property type="project" value="UniProtKB-KW"/>
</dbReference>